<reference evidence="2" key="1">
    <citation type="journal article" date="2015" name="Nature">
        <title>Complex archaea that bridge the gap between prokaryotes and eukaryotes.</title>
        <authorList>
            <person name="Spang A."/>
            <person name="Saw J.H."/>
            <person name="Jorgensen S.L."/>
            <person name="Zaremba-Niedzwiedzka K."/>
            <person name="Martijn J."/>
            <person name="Lind A.E."/>
            <person name="van Eijk R."/>
            <person name="Schleper C."/>
            <person name="Guy L."/>
            <person name="Ettema T.J."/>
        </authorList>
    </citation>
    <scope>NUCLEOTIDE SEQUENCE</scope>
</reference>
<gene>
    <name evidence="2" type="ORF">LCGC14_1442570</name>
    <name evidence="1" type="ORF">LCGC14_2793140</name>
</gene>
<proteinExistence type="predicted"/>
<dbReference type="AlphaFoldDB" id="A0A0F9JKZ7"/>
<sequence length="62" mass="7289">MKKAIYTDRGREIFLELSAADRRSELLRCIAEAVAHLEFNACSRSKSTDEIEEFKFYEDKKE</sequence>
<protein>
    <submittedName>
        <fullName evidence="2">Uncharacterized protein</fullName>
    </submittedName>
</protein>
<dbReference type="EMBL" id="LAZR01052211">
    <property type="protein sequence ID" value="KKK83461.1"/>
    <property type="molecule type" value="Genomic_DNA"/>
</dbReference>
<accession>A0A0F9JKZ7</accession>
<evidence type="ECO:0000313" key="2">
    <source>
        <dbReference type="EMBL" id="KKM70263.1"/>
    </source>
</evidence>
<evidence type="ECO:0000313" key="1">
    <source>
        <dbReference type="EMBL" id="KKK83461.1"/>
    </source>
</evidence>
<comment type="caution">
    <text evidence="2">The sequence shown here is derived from an EMBL/GenBank/DDBJ whole genome shotgun (WGS) entry which is preliminary data.</text>
</comment>
<name>A0A0F9JKZ7_9ZZZZ</name>
<organism evidence="2">
    <name type="scientific">marine sediment metagenome</name>
    <dbReference type="NCBI Taxonomy" id="412755"/>
    <lineage>
        <taxon>unclassified sequences</taxon>
        <taxon>metagenomes</taxon>
        <taxon>ecological metagenomes</taxon>
    </lineage>
</organism>
<dbReference type="EMBL" id="LAZR01009851">
    <property type="protein sequence ID" value="KKM70263.1"/>
    <property type="molecule type" value="Genomic_DNA"/>
</dbReference>